<feature type="transmembrane region" description="Helical" evidence="1">
    <location>
        <begin position="70"/>
        <end position="89"/>
    </location>
</feature>
<reference evidence="2 3" key="1">
    <citation type="submission" date="2017-09" db="EMBL/GenBank/DDBJ databases">
        <title>Depth-based differentiation of microbial function through sediment-hosted aquifers and enrichment of novel symbionts in the deep terrestrial subsurface.</title>
        <authorList>
            <person name="Probst A.J."/>
            <person name="Ladd B."/>
            <person name="Jarett J.K."/>
            <person name="Geller-Mcgrath D.E."/>
            <person name="Sieber C.M."/>
            <person name="Emerson J.B."/>
            <person name="Anantharaman K."/>
            <person name="Thomas B.C."/>
            <person name="Malmstrom R."/>
            <person name="Stieglmeier M."/>
            <person name="Klingl A."/>
            <person name="Woyke T."/>
            <person name="Ryan C.M."/>
            <person name="Banfield J.F."/>
        </authorList>
    </citation>
    <scope>NUCLEOTIDE SEQUENCE [LARGE SCALE GENOMIC DNA]</scope>
    <source>
        <strain evidence="2">CG22_combo_CG10-13_8_21_14_all_47_15</strain>
    </source>
</reference>
<evidence type="ECO:0000256" key="1">
    <source>
        <dbReference type="SAM" id="Phobius"/>
    </source>
</evidence>
<feature type="transmembrane region" description="Helical" evidence="1">
    <location>
        <begin position="16"/>
        <end position="36"/>
    </location>
</feature>
<comment type="caution">
    <text evidence="2">The sequence shown here is derived from an EMBL/GenBank/DDBJ whole genome shotgun (WGS) entry which is preliminary data.</text>
</comment>
<keyword evidence="1" id="KW-1133">Transmembrane helix</keyword>
<dbReference type="Proteomes" id="UP000230638">
    <property type="component" value="Unassembled WGS sequence"/>
</dbReference>
<sequence>MPYKPMPIDQNKMKRFILTATILYLSFGFIFALYAYSHDLRTFKCGDVTMGTKSFKNPDSERCVRRGTELSSIATIPFFTAFGVPILIARGMAGNN</sequence>
<evidence type="ECO:0000313" key="3">
    <source>
        <dbReference type="Proteomes" id="UP000230638"/>
    </source>
</evidence>
<dbReference type="AlphaFoldDB" id="A0A2H0CX55"/>
<keyword evidence="1" id="KW-0472">Membrane</keyword>
<accession>A0A2H0CX55</accession>
<gene>
    <name evidence="2" type="ORF">COW88_00135</name>
</gene>
<protein>
    <submittedName>
        <fullName evidence="2">Uncharacterized protein</fullName>
    </submittedName>
</protein>
<organism evidence="2 3">
    <name type="scientific">Candidatus Lloydbacteria bacterium CG22_combo_CG10-13_8_21_14_all_47_15</name>
    <dbReference type="NCBI Taxonomy" id="1974635"/>
    <lineage>
        <taxon>Bacteria</taxon>
        <taxon>Candidatus Lloydiibacteriota</taxon>
    </lineage>
</organism>
<dbReference type="EMBL" id="PCTL01000001">
    <property type="protein sequence ID" value="PIP73970.1"/>
    <property type="molecule type" value="Genomic_DNA"/>
</dbReference>
<proteinExistence type="predicted"/>
<evidence type="ECO:0000313" key="2">
    <source>
        <dbReference type="EMBL" id="PIP73970.1"/>
    </source>
</evidence>
<keyword evidence="1" id="KW-0812">Transmembrane</keyword>
<name>A0A2H0CX55_9BACT</name>